<dbReference type="Pfam" id="PF01757">
    <property type="entry name" value="Acyl_transf_3"/>
    <property type="match status" value="1"/>
</dbReference>
<dbReference type="PANTHER" id="PTHR23028">
    <property type="entry name" value="ACETYLTRANSFERASE"/>
    <property type="match status" value="1"/>
</dbReference>
<dbReference type="Pfam" id="PF19040">
    <property type="entry name" value="SGNH"/>
    <property type="match status" value="1"/>
</dbReference>
<feature type="transmembrane region" description="Helical" evidence="1">
    <location>
        <begin position="6"/>
        <end position="22"/>
    </location>
</feature>
<keyword evidence="1" id="KW-0472">Membrane</keyword>
<gene>
    <name evidence="4" type="ORF">FHS25_001531</name>
</gene>
<feature type="domain" description="Acyltransferase 3" evidence="2">
    <location>
        <begin position="2"/>
        <end position="291"/>
    </location>
</feature>
<evidence type="ECO:0000259" key="2">
    <source>
        <dbReference type="Pfam" id="PF01757"/>
    </source>
</evidence>
<accession>A0ABR6G483</accession>
<sequence>MGVDVFFVVSGFLITTSILRRLERAGFSTLDFFDRRARRLAGAYLIVIACTWLLSFVLMMPEDYRAFVESIQASAYFAANHHFYERLGYFDTAHITKPLLHLWSLAVEEQFYIGIAALFSIATFRTRTKKLSMLVIFGASLIASAVVVHMSREMAFFWLPFRAWELACGVAIGFYLHGRPAPSSMALSGGGLVALVVLLLCIIFYRESFLFPGLSALPPVLAAGVIIIAGSNHASRISQVLNWSPLTAIGRRSYGIYLIHWPLIVLLTYYLDRLLHPPEVLAVMLVTLALSELSWRLVEEPIRTRPSAFFRHETLAATVVALVGIISLTTLPFSRVPLVSAVRPEAAELARGRSDWSSNQIECVDRTISQIQSGDFCRLGKIDGRKALLWGDSHASAILPVAESLANKFALELHVLTHNGCPPMLKLETDKVFCRSTNDTIAELLEKERYEVVIMAANWQSYGTSNIVSIGGQALNARMDEMREALRQTLAAIRSSGATPLLVGQVPTYDVDVPAFLGRAAYYEPVDAVLGYHRQLPAPHLDPPYVNEVVASEKPRVIRPSESLCSSARCEVSQDGRSMYKDGGHLSRFGSNVLREPMSEALRDILR</sequence>
<evidence type="ECO:0000313" key="4">
    <source>
        <dbReference type="EMBL" id="MBB3161082.1"/>
    </source>
</evidence>
<feature type="transmembrane region" description="Helical" evidence="1">
    <location>
        <begin position="102"/>
        <end position="124"/>
    </location>
</feature>
<dbReference type="EMBL" id="JACHXX010000002">
    <property type="protein sequence ID" value="MBB3161082.1"/>
    <property type="molecule type" value="Genomic_DNA"/>
</dbReference>
<feature type="transmembrane region" description="Helical" evidence="1">
    <location>
        <begin position="131"/>
        <end position="150"/>
    </location>
</feature>
<feature type="transmembrane region" description="Helical" evidence="1">
    <location>
        <begin position="185"/>
        <end position="205"/>
    </location>
</feature>
<feature type="transmembrane region" description="Helical" evidence="1">
    <location>
        <begin position="315"/>
        <end position="333"/>
    </location>
</feature>
<organism evidence="4 5">
    <name type="scientific">Rhizobium laguerreae</name>
    <dbReference type="NCBI Taxonomy" id="1076926"/>
    <lineage>
        <taxon>Bacteria</taxon>
        <taxon>Pseudomonadati</taxon>
        <taxon>Pseudomonadota</taxon>
        <taxon>Alphaproteobacteria</taxon>
        <taxon>Hyphomicrobiales</taxon>
        <taxon>Rhizobiaceae</taxon>
        <taxon>Rhizobium/Agrobacterium group</taxon>
        <taxon>Rhizobium</taxon>
    </lineage>
</organism>
<protein>
    <submittedName>
        <fullName evidence="4">Peptidoglycan/LPS O-acetylase OafA/YrhL</fullName>
    </submittedName>
</protein>
<feature type="transmembrane region" description="Helical" evidence="1">
    <location>
        <begin position="156"/>
        <end position="176"/>
    </location>
</feature>
<feature type="transmembrane region" description="Helical" evidence="1">
    <location>
        <begin position="277"/>
        <end position="295"/>
    </location>
</feature>
<dbReference type="InterPro" id="IPR050879">
    <property type="entry name" value="Acyltransferase_3"/>
</dbReference>
<reference evidence="4 5" key="1">
    <citation type="submission" date="2020-08" db="EMBL/GenBank/DDBJ databases">
        <title>Genomic Encyclopedia of Type Strains, Phase III (KMG-III): the genomes of soil and plant-associated and newly described type strains.</title>
        <authorList>
            <person name="Whitman W."/>
        </authorList>
    </citation>
    <scope>NUCLEOTIDE SEQUENCE [LARGE SCALE GENOMIC DNA]</scope>
    <source>
        <strain evidence="4 5">CECT 8280</strain>
    </source>
</reference>
<evidence type="ECO:0000313" key="5">
    <source>
        <dbReference type="Proteomes" id="UP000542811"/>
    </source>
</evidence>
<feature type="transmembrane region" description="Helical" evidence="1">
    <location>
        <begin position="43"/>
        <end position="60"/>
    </location>
</feature>
<dbReference type="InterPro" id="IPR002656">
    <property type="entry name" value="Acyl_transf_3_dom"/>
</dbReference>
<feature type="transmembrane region" description="Helical" evidence="1">
    <location>
        <begin position="211"/>
        <end position="233"/>
    </location>
</feature>
<keyword evidence="5" id="KW-1185">Reference proteome</keyword>
<name>A0ABR6G483_9HYPH</name>
<feature type="domain" description="SGNH" evidence="3">
    <location>
        <begin position="373"/>
        <end position="597"/>
    </location>
</feature>
<proteinExistence type="predicted"/>
<dbReference type="InterPro" id="IPR043968">
    <property type="entry name" value="SGNH"/>
</dbReference>
<comment type="caution">
    <text evidence="4">The sequence shown here is derived from an EMBL/GenBank/DDBJ whole genome shotgun (WGS) entry which is preliminary data.</text>
</comment>
<keyword evidence="1" id="KW-1133">Transmembrane helix</keyword>
<dbReference type="PANTHER" id="PTHR23028:SF53">
    <property type="entry name" value="ACYL_TRANSF_3 DOMAIN-CONTAINING PROTEIN"/>
    <property type="match status" value="1"/>
</dbReference>
<feature type="transmembrane region" description="Helical" evidence="1">
    <location>
        <begin position="254"/>
        <end position="271"/>
    </location>
</feature>
<evidence type="ECO:0000259" key="3">
    <source>
        <dbReference type="Pfam" id="PF19040"/>
    </source>
</evidence>
<keyword evidence="1" id="KW-0812">Transmembrane</keyword>
<dbReference type="Proteomes" id="UP000542811">
    <property type="component" value="Unassembled WGS sequence"/>
</dbReference>
<evidence type="ECO:0000256" key="1">
    <source>
        <dbReference type="SAM" id="Phobius"/>
    </source>
</evidence>